<protein>
    <submittedName>
        <fullName evidence="1">Uncharacterized protein</fullName>
    </submittedName>
</protein>
<geneLocation type="plasmid" evidence="1 2">
    <name>PBr_lp28-9</name>
</geneLocation>
<evidence type="ECO:0000313" key="2">
    <source>
        <dbReference type="Proteomes" id="UP000006103"/>
    </source>
</evidence>
<keyword evidence="1" id="KW-0614">Plasmid</keyword>
<evidence type="ECO:0000313" key="1">
    <source>
        <dbReference type="EMBL" id="ACL34887.1"/>
    </source>
</evidence>
<name>B8F1S6_BORGR</name>
<keyword evidence="2" id="KW-1185">Reference proteome</keyword>
<sequence length="49" mass="6139">MVVFRILIDLIFFNTYAQRDYSIEIIFVNQDEKDLFMIYIYIINNIFFY</sequence>
<proteinExistence type="predicted"/>
<organism evidence="1 2">
    <name type="scientific">Borreliella garinii PBr</name>
    <dbReference type="NCBI Taxonomy" id="498743"/>
    <lineage>
        <taxon>Bacteria</taxon>
        <taxon>Pseudomonadati</taxon>
        <taxon>Spirochaetota</taxon>
        <taxon>Spirochaetia</taxon>
        <taxon>Spirochaetales</taxon>
        <taxon>Borreliaceae</taxon>
        <taxon>Borreliella</taxon>
    </lineage>
</organism>
<dbReference type="Proteomes" id="UP000006103">
    <property type="component" value="Plasmid PBr_lp28-9"/>
</dbReference>
<dbReference type="AlphaFoldDB" id="B8F1S6"/>
<reference evidence="1 2" key="1">
    <citation type="journal article" date="2011" name="J. Bacteriol.">
        <title>Whole-genome sequences of two Borrelia afzelii and two Borrelia garinii Lyme disease agent isolates.</title>
        <authorList>
            <person name="Casjens S.R."/>
            <person name="Mongodin E.F."/>
            <person name="Qiu W.-G."/>
            <person name="Dunn J.J."/>
            <person name="Luft B.J."/>
            <person name="Fraser-Liggett C.M."/>
            <person name="Schutzer S.E."/>
        </authorList>
    </citation>
    <scope>NUCLEOTIDE SEQUENCE [LARGE SCALE GENOMIC DNA]</scope>
    <source>
        <strain evidence="1 2">PBr</strain>
    </source>
</reference>
<gene>
    <name evidence="1" type="ORF">BGAPBR_F0001</name>
</gene>
<accession>B8F1S6</accession>
<dbReference type="EMBL" id="CP001310">
    <property type="protein sequence ID" value="ACL34887.1"/>
    <property type="molecule type" value="Genomic_DNA"/>
</dbReference>